<reference evidence="1 2" key="1">
    <citation type="submission" date="2019-07" db="EMBL/GenBank/DDBJ databases">
        <title>Annotation for the trematode Paragonimus westermani.</title>
        <authorList>
            <person name="Choi Y.-J."/>
        </authorList>
    </citation>
    <scope>NUCLEOTIDE SEQUENCE [LARGE SCALE GENOMIC DNA]</scope>
    <source>
        <strain evidence="1">180907_Pwestermani</strain>
    </source>
</reference>
<accession>A0A8T0DH36</accession>
<dbReference type="PANTHER" id="PTHR45737:SF6">
    <property type="entry name" value="VON WILLEBRAND FACTOR A DOMAIN-CONTAINING PROTEIN 5A"/>
    <property type="match status" value="1"/>
</dbReference>
<dbReference type="PANTHER" id="PTHR45737">
    <property type="entry name" value="VON WILLEBRAND FACTOR A DOMAIN-CONTAINING PROTEIN 5A"/>
    <property type="match status" value="1"/>
</dbReference>
<keyword evidence="2" id="KW-1185">Reference proteome</keyword>
<name>A0A8T0DH36_9TREM</name>
<dbReference type="Proteomes" id="UP000699462">
    <property type="component" value="Unassembled WGS sequence"/>
</dbReference>
<organism evidence="1 2">
    <name type="scientific">Paragonimus westermani</name>
    <dbReference type="NCBI Taxonomy" id="34504"/>
    <lineage>
        <taxon>Eukaryota</taxon>
        <taxon>Metazoa</taxon>
        <taxon>Spiralia</taxon>
        <taxon>Lophotrochozoa</taxon>
        <taxon>Platyhelminthes</taxon>
        <taxon>Trematoda</taxon>
        <taxon>Digenea</taxon>
        <taxon>Plagiorchiida</taxon>
        <taxon>Troglotremata</taxon>
        <taxon>Troglotrematidae</taxon>
        <taxon>Paragonimus</taxon>
    </lineage>
</organism>
<dbReference type="AlphaFoldDB" id="A0A8T0DH36"/>
<evidence type="ECO:0000313" key="2">
    <source>
        <dbReference type="Proteomes" id="UP000699462"/>
    </source>
</evidence>
<proteinExistence type="predicted"/>
<protein>
    <submittedName>
        <fullName evidence="1">Uncharacterized protein</fullName>
    </submittedName>
</protein>
<dbReference type="OrthoDB" id="10298724at2759"/>
<dbReference type="EMBL" id="JTDF01005670">
    <property type="protein sequence ID" value="KAF8566061.1"/>
    <property type="molecule type" value="Genomic_DNA"/>
</dbReference>
<gene>
    <name evidence="1" type="ORF">P879_07591</name>
</gene>
<comment type="caution">
    <text evidence="1">The sequence shown here is derived from an EMBL/GenBank/DDBJ whole genome shotgun (WGS) entry which is preliminary data.</text>
</comment>
<sequence length="315" mass="35140">MTEFGLKPLNPLDEGFRLLSVAVSCDVTHLVANTCAKLTYKNDTKSAQNATFIWPGWYPPIQTFEANDGTVKTRTYFTSGNENQILDHAPMKSDIRVSSDDFQSSWIVHPSNLVQFNLGVVETQASIVITLMYVNTLDVKFVTTDKKLSHTGRFDVSYTLLNALTPDNRSPGSYTDDTKARSKLESMSSHTYAFSFEAYVKMPATIEAVLSTSDQYSVHFLTANHRSAHVLLTSPLQPGHELQMDIQLGKSDRLFAFAEPASDITEVQSIPFADCLFLCCVPECSDISSNKDVRKELILLIDRSSEFIYLGNYNA</sequence>
<evidence type="ECO:0000313" key="1">
    <source>
        <dbReference type="EMBL" id="KAF8566061.1"/>
    </source>
</evidence>